<reference evidence="6 7" key="1">
    <citation type="submission" date="2019-12" db="EMBL/GenBank/DDBJ databases">
        <title>Roseobacter cerasinus sp. nov., isolated from seawater around aquaculture.</title>
        <authorList>
            <person name="Muramatsu S."/>
            <person name="Takabe Y."/>
            <person name="Mori K."/>
            <person name="Takaichi S."/>
            <person name="Hanada S."/>
        </authorList>
    </citation>
    <scope>NUCLEOTIDE SEQUENCE [LARGE SCALE GENOMIC DNA]</scope>
    <source>
        <strain evidence="6 7">AI77</strain>
    </source>
</reference>
<keyword evidence="3" id="KW-0238">DNA-binding</keyword>
<dbReference type="InterPro" id="IPR036388">
    <property type="entry name" value="WH-like_DNA-bd_sf"/>
</dbReference>
<keyword evidence="2" id="KW-0805">Transcription regulation</keyword>
<sequence length="294" mass="33008">MGYVKGDRMRPNHHQFVAFAYVVREGSFSAAAARMGVTQSTVTQHIGNLEKAAGTLLLRRGRDGVELTPAGQEFYDLADRMAALEAEVSERLEGFNAMRSGRLNVIGNAPQPALRLIAAFLRRFPDIEVSFSLYDWSTATQMTRNRLADIALITDPPASEIWERIPIESVDYVLYCPLAHPLSRRDSVSLKDLEVETVIVPEKGSLTRRVLEDACRTHRIALQRIVTMTTFPLMYEAVLQGVGVAVFLRDSSLIKNAAVEIPIAELDRHHETYLIATKDRVRLKLVREFINCLD</sequence>
<evidence type="ECO:0000256" key="2">
    <source>
        <dbReference type="ARBA" id="ARBA00023015"/>
    </source>
</evidence>
<dbReference type="SUPFAM" id="SSF46785">
    <property type="entry name" value="Winged helix' DNA-binding domain"/>
    <property type="match status" value="1"/>
</dbReference>
<protein>
    <submittedName>
        <fullName evidence="6">Transcriptional regulator</fullName>
    </submittedName>
</protein>
<gene>
    <name evidence="6" type="ORF">So717_00470</name>
</gene>
<evidence type="ECO:0000313" key="6">
    <source>
        <dbReference type="EMBL" id="GFE48294.1"/>
    </source>
</evidence>
<keyword evidence="7" id="KW-1185">Reference proteome</keyword>
<dbReference type="Gene3D" id="1.10.10.10">
    <property type="entry name" value="Winged helix-like DNA-binding domain superfamily/Winged helix DNA-binding domain"/>
    <property type="match status" value="1"/>
</dbReference>
<evidence type="ECO:0000259" key="5">
    <source>
        <dbReference type="PROSITE" id="PS50931"/>
    </source>
</evidence>
<dbReference type="EMBL" id="BLIV01000001">
    <property type="protein sequence ID" value="GFE48294.1"/>
    <property type="molecule type" value="Genomic_DNA"/>
</dbReference>
<dbReference type="GO" id="GO:0000976">
    <property type="term" value="F:transcription cis-regulatory region binding"/>
    <property type="evidence" value="ECO:0007669"/>
    <property type="project" value="TreeGrafter"/>
</dbReference>
<feature type="domain" description="HTH lysR-type" evidence="5">
    <location>
        <begin position="11"/>
        <end position="68"/>
    </location>
</feature>
<dbReference type="PANTHER" id="PTHR30126">
    <property type="entry name" value="HTH-TYPE TRANSCRIPTIONAL REGULATOR"/>
    <property type="match status" value="1"/>
</dbReference>
<dbReference type="InterPro" id="IPR005119">
    <property type="entry name" value="LysR_subst-bd"/>
</dbReference>
<dbReference type="InterPro" id="IPR000847">
    <property type="entry name" value="LysR_HTH_N"/>
</dbReference>
<comment type="caution">
    <text evidence="6">The sequence shown here is derived from an EMBL/GenBank/DDBJ whole genome shotgun (WGS) entry which is preliminary data.</text>
</comment>
<accession>A0A640VL09</accession>
<proteinExistence type="inferred from homology"/>
<dbReference type="Pfam" id="PF03466">
    <property type="entry name" value="LysR_substrate"/>
    <property type="match status" value="1"/>
</dbReference>
<evidence type="ECO:0000256" key="1">
    <source>
        <dbReference type="ARBA" id="ARBA00009437"/>
    </source>
</evidence>
<dbReference type="RefSeq" id="WP_238840571.1">
    <property type="nucleotide sequence ID" value="NZ_BLIV01000001.1"/>
</dbReference>
<evidence type="ECO:0000313" key="7">
    <source>
        <dbReference type="Proteomes" id="UP000436522"/>
    </source>
</evidence>
<dbReference type="PROSITE" id="PS50931">
    <property type="entry name" value="HTH_LYSR"/>
    <property type="match status" value="1"/>
</dbReference>
<keyword evidence="4" id="KW-0804">Transcription</keyword>
<dbReference type="SUPFAM" id="SSF53850">
    <property type="entry name" value="Periplasmic binding protein-like II"/>
    <property type="match status" value="1"/>
</dbReference>
<dbReference type="PANTHER" id="PTHR30126:SF39">
    <property type="entry name" value="HTH-TYPE TRANSCRIPTIONAL REGULATOR CYSL"/>
    <property type="match status" value="1"/>
</dbReference>
<evidence type="ECO:0000256" key="4">
    <source>
        <dbReference type="ARBA" id="ARBA00023163"/>
    </source>
</evidence>
<dbReference type="GO" id="GO:0003700">
    <property type="term" value="F:DNA-binding transcription factor activity"/>
    <property type="evidence" value="ECO:0007669"/>
    <property type="project" value="InterPro"/>
</dbReference>
<dbReference type="Pfam" id="PF00126">
    <property type="entry name" value="HTH_1"/>
    <property type="match status" value="1"/>
</dbReference>
<comment type="similarity">
    <text evidence="1">Belongs to the LysR transcriptional regulatory family.</text>
</comment>
<organism evidence="6 7">
    <name type="scientific">Roseobacter cerasinus</name>
    <dbReference type="NCBI Taxonomy" id="2602289"/>
    <lineage>
        <taxon>Bacteria</taxon>
        <taxon>Pseudomonadati</taxon>
        <taxon>Pseudomonadota</taxon>
        <taxon>Alphaproteobacteria</taxon>
        <taxon>Rhodobacterales</taxon>
        <taxon>Roseobacteraceae</taxon>
        <taxon>Roseobacter</taxon>
    </lineage>
</organism>
<dbReference type="InterPro" id="IPR036390">
    <property type="entry name" value="WH_DNA-bd_sf"/>
</dbReference>
<dbReference type="CDD" id="cd05466">
    <property type="entry name" value="PBP2_LTTR_substrate"/>
    <property type="match status" value="1"/>
</dbReference>
<evidence type="ECO:0000256" key="3">
    <source>
        <dbReference type="ARBA" id="ARBA00023125"/>
    </source>
</evidence>
<dbReference type="Gene3D" id="3.40.190.290">
    <property type="match status" value="1"/>
</dbReference>
<dbReference type="AlphaFoldDB" id="A0A640VL09"/>
<dbReference type="Proteomes" id="UP000436522">
    <property type="component" value="Unassembled WGS sequence"/>
</dbReference>
<name>A0A640VL09_9RHOB</name>